<evidence type="ECO:0000313" key="3">
    <source>
        <dbReference type="EMBL" id="CAJ1950838.1"/>
    </source>
</evidence>
<proteinExistence type="predicted"/>
<dbReference type="Proteomes" id="UP001295423">
    <property type="component" value="Unassembled WGS sequence"/>
</dbReference>
<reference evidence="3" key="1">
    <citation type="submission" date="2023-08" db="EMBL/GenBank/DDBJ databases">
        <authorList>
            <person name="Audoor S."/>
            <person name="Bilcke G."/>
        </authorList>
    </citation>
    <scope>NUCLEOTIDE SEQUENCE</scope>
</reference>
<dbReference type="InterPro" id="IPR000225">
    <property type="entry name" value="Armadillo"/>
</dbReference>
<dbReference type="Gene3D" id="1.25.10.10">
    <property type="entry name" value="Leucine-rich Repeat Variant"/>
    <property type="match status" value="1"/>
</dbReference>
<protein>
    <submittedName>
        <fullName evidence="3">Uncharacterized protein</fullName>
    </submittedName>
</protein>
<dbReference type="EMBL" id="CAKOGP040001770">
    <property type="protein sequence ID" value="CAJ1950838.1"/>
    <property type="molecule type" value="Genomic_DNA"/>
</dbReference>
<accession>A0AAD2FRQ5</accession>
<dbReference type="InterPro" id="IPR011989">
    <property type="entry name" value="ARM-like"/>
</dbReference>
<feature type="compositionally biased region" description="Basic residues" evidence="2">
    <location>
        <begin position="92"/>
        <end position="108"/>
    </location>
</feature>
<evidence type="ECO:0000256" key="1">
    <source>
        <dbReference type="PROSITE-ProRule" id="PRU00259"/>
    </source>
</evidence>
<dbReference type="PROSITE" id="PS50176">
    <property type="entry name" value="ARM_REPEAT"/>
    <property type="match status" value="1"/>
</dbReference>
<dbReference type="SUPFAM" id="SSF48371">
    <property type="entry name" value="ARM repeat"/>
    <property type="match status" value="1"/>
</dbReference>
<dbReference type="AlphaFoldDB" id="A0AAD2FRQ5"/>
<dbReference type="InterPro" id="IPR016024">
    <property type="entry name" value="ARM-type_fold"/>
</dbReference>
<evidence type="ECO:0000256" key="2">
    <source>
        <dbReference type="SAM" id="MobiDB-lite"/>
    </source>
</evidence>
<name>A0AAD2FRQ5_9STRA</name>
<feature type="compositionally biased region" description="Polar residues" evidence="2">
    <location>
        <begin position="61"/>
        <end position="70"/>
    </location>
</feature>
<gene>
    <name evidence="3" type="ORF">CYCCA115_LOCUS12783</name>
</gene>
<feature type="repeat" description="ARM" evidence="1">
    <location>
        <begin position="240"/>
        <end position="270"/>
    </location>
</feature>
<feature type="region of interest" description="Disordered" evidence="2">
    <location>
        <begin position="15"/>
        <end position="116"/>
    </location>
</feature>
<comment type="caution">
    <text evidence="3">The sequence shown here is derived from an EMBL/GenBank/DDBJ whole genome shotgun (WGS) entry which is preliminary data.</text>
</comment>
<organism evidence="3 4">
    <name type="scientific">Cylindrotheca closterium</name>
    <dbReference type="NCBI Taxonomy" id="2856"/>
    <lineage>
        <taxon>Eukaryota</taxon>
        <taxon>Sar</taxon>
        <taxon>Stramenopiles</taxon>
        <taxon>Ochrophyta</taxon>
        <taxon>Bacillariophyta</taxon>
        <taxon>Bacillariophyceae</taxon>
        <taxon>Bacillariophycidae</taxon>
        <taxon>Bacillariales</taxon>
        <taxon>Bacillariaceae</taxon>
        <taxon>Cylindrotheca</taxon>
    </lineage>
</organism>
<keyword evidence="4" id="KW-1185">Reference proteome</keyword>
<feature type="compositionally biased region" description="Low complexity" evidence="2">
    <location>
        <begin position="25"/>
        <end position="35"/>
    </location>
</feature>
<sequence>MKKKISIGRFFSVFSSKKSSKKTQQKQQSSRKISSPTGPVSHNVLLKQPESSHQLDVDICPSTSTETVESLRNEPMSPTAVEVSLGSTPTKNSRHGKTPKMKNSKRSSKGIPYKGGFKDPLEITRRLLDEETKEEQTSSGPSELTIGYILRDLRESVTVGEATSPMQKIFKMLNGRSTDKSARKAAAKKIARMNGIATIITTVQRFFHEQEHDFSALAIRCLIQLTRFYPDCKENMADIGGADAILNLAESHGDDVMVTANAVGLLCNLSTVWSTQKHVADDRCIDFVVEAMRSHPSHRFIQRNGCAYLSCIGNVDGMQAVFRRKGIDYLLLDTFNNFQDRHERPEENLFFHKCKEIQAFAKLGMVVYMSKIRENTSDN</sequence>
<evidence type="ECO:0000313" key="4">
    <source>
        <dbReference type="Proteomes" id="UP001295423"/>
    </source>
</evidence>